<feature type="compositionally biased region" description="Polar residues" evidence="2">
    <location>
        <begin position="1054"/>
        <end position="1073"/>
    </location>
</feature>
<dbReference type="Ensembl" id="ENSCMIT00000009852.1">
    <property type="protein sequence ID" value="ENSCMIP00000009591.1"/>
    <property type="gene ID" value="ENSCMIG00000005085.1"/>
</dbReference>
<dbReference type="PANTHER" id="PTHR24117">
    <property type="entry name" value="AGAP007537-PB"/>
    <property type="match status" value="1"/>
</dbReference>
<feature type="compositionally biased region" description="Polar residues" evidence="2">
    <location>
        <begin position="1184"/>
        <end position="1199"/>
    </location>
</feature>
<comment type="similarity">
    <text evidence="1">Belongs to the BCOR family.</text>
</comment>
<reference evidence="4" key="2">
    <citation type="journal article" date="2007" name="PLoS Biol.">
        <title>Survey sequencing and comparative analysis of the elephant shark (Callorhinchus milii) genome.</title>
        <authorList>
            <person name="Venkatesh B."/>
            <person name="Kirkness E.F."/>
            <person name="Loh Y.H."/>
            <person name="Halpern A.L."/>
            <person name="Lee A.P."/>
            <person name="Johnson J."/>
            <person name="Dandona N."/>
            <person name="Viswanathan L.D."/>
            <person name="Tay A."/>
            <person name="Venter J.C."/>
            <person name="Strausberg R.L."/>
            <person name="Brenner S."/>
        </authorList>
    </citation>
    <scope>NUCLEOTIDE SEQUENCE [LARGE SCALE GENOMIC DNA]</scope>
</reference>
<dbReference type="OMA" id="MCGIKED"/>
<reference evidence="4" key="1">
    <citation type="journal article" date="2006" name="Science">
        <title>Ancient noncoding elements conserved in the human genome.</title>
        <authorList>
            <person name="Venkatesh B."/>
            <person name="Kirkness E.F."/>
            <person name="Loh Y.H."/>
            <person name="Halpern A.L."/>
            <person name="Lee A.P."/>
            <person name="Johnson J."/>
            <person name="Dandona N."/>
            <person name="Viswanathan L.D."/>
            <person name="Tay A."/>
            <person name="Venter J.C."/>
            <person name="Strausberg R.L."/>
            <person name="Brenner S."/>
        </authorList>
    </citation>
    <scope>NUCLEOTIDE SEQUENCE [LARGE SCALE GENOMIC DNA]</scope>
</reference>
<reference evidence="4" key="3">
    <citation type="journal article" date="2014" name="Nature">
        <title>Elephant shark genome provides unique insights into gnathostome evolution.</title>
        <authorList>
            <consortium name="International Elephant Shark Genome Sequencing Consortium"/>
            <person name="Venkatesh B."/>
            <person name="Lee A.P."/>
            <person name="Ravi V."/>
            <person name="Maurya A.K."/>
            <person name="Lian M.M."/>
            <person name="Swann J.B."/>
            <person name="Ohta Y."/>
            <person name="Flajnik M.F."/>
            <person name="Sutoh Y."/>
            <person name="Kasahara M."/>
            <person name="Hoon S."/>
            <person name="Gangu V."/>
            <person name="Roy S.W."/>
            <person name="Irimia M."/>
            <person name="Korzh V."/>
            <person name="Kondrychyn I."/>
            <person name="Lim Z.W."/>
            <person name="Tay B.H."/>
            <person name="Tohari S."/>
            <person name="Kong K.W."/>
            <person name="Ho S."/>
            <person name="Lorente-Galdos B."/>
            <person name="Quilez J."/>
            <person name="Marques-Bonet T."/>
            <person name="Raney B.J."/>
            <person name="Ingham P.W."/>
            <person name="Tay A."/>
            <person name="Hillier L.W."/>
            <person name="Minx P."/>
            <person name="Boehm T."/>
            <person name="Wilson R.K."/>
            <person name="Brenner S."/>
            <person name="Warren W.C."/>
        </authorList>
    </citation>
    <scope>NUCLEOTIDE SEQUENCE [LARGE SCALE GENOMIC DNA]</scope>
</reference>
<evidence type="ECO:0000256" key="2">
    <source>
        <dbReference type="SAM" id="MobiDB-lite"/>
    </source>
</evidence>
<sequence>MLATASLYNGVHDWASSDRIRMCGIKEDRRPSLTDADPRTSAPQLIRTEDTHINHIHAEVETERMNNGVQQVEGDECNLLQEELQNCKDNVQPASQRAAPKEEEVALMATLSSQSKTDRIPNVQNKSPHGEMPENGDNRIKKLENVGPHQKAQQTLSKATCTQDPGKTDKQKLTPGSGAQYQGQPWISPHLNSALPGNHHSFNALNSLNLCKPCLSPSQSLHKVPQSYCPSVFNQSQPLMYLPPLNLGHSHFASSLPTNMGVTGVHTIQPFLPNKSRGTNLAPELQPYFHPMPQSRSLTSEPKALEKKQDSNNSVCSSSSVCRYSKPTYPKNKIQSESSQKQPFLTPLPHTSLPPPHTYFTISSEMPLPRKNSNSRLPKLPEHSIVQQHSHGETSQTPLMVFRSPPHLEKQIYPEEVRDVPLDLSAKSASFGIGIKHNPIIELRKTPPMPVLTPVKGDRSFSALHSKGDHLSPRIPQSSYSTSSIKGSLGLTPPIVVFPDTIRNGATLQRNSIDPLAFQPLNPSWSWLKGSSSLVTCNPGTFFGVANAVPASMLQIGNGDPNTTAKQEPISIVCQGDQQLVLPKVTKTGQTNKNACREHVVKETNNSSSLSSFISTPSEVLPFHPNLYSPFLIRSGIPISNLPLARDKSLFHYPPLLPNGSCSAGQLSLTQEIPYGLYQRPYPRGEYTLFQSQRCVGAVWMPHKIHGEKTKEDQLQTMGSPLSNLESIVQSRALEMFTVENKKDISKSFTPKEISKEGTPFKDLKTPSSSSANVIDLRCLPSENQNQNGQKDQQNMISTTEVENGRRYKFKANEKILSHNVKHSTDMGQDGKVQVKDLQDQGAIYLPSNDLLLNNQSHRPKDLPVLELQSTTSSEFEIVQELTNGSATSSKLLTVAHQSMNIGVCNEREHYAAEPIKCTFTKEKEDSSVKNLVSECKGSNSARCSATPSSFVGDKFNCIKKEDMTSCSRLNREQRTIQGSKRRSSNLEVSGRENEKDTPPSKGCDGESRRSRRLRTPKTESPSGTAIKEKDIPLKKGKNSFKDFIPVVLKTRTRSQSETNCGSSVHVASNQRESALEEQQPMHEKVEDGLKETQDSKAQLFVTEDKTNKETKENEIRRTVDGLITEPGEQHSLESHDLNCTAETDENCKSLDERNSAIKRRTRRSSKKIKSEPDCEISIHQGEENSTGIHTRQIATPGNRTPLISPRKRSSLSSKFPSIDWNLSPKRSSSVPSSARKHKDSCSTGNLNLEHTPDSSNQHQSAKPSGKRKCKTKHIIGAQSLDEDTNKEHQEKSKVSI</sequence>
<dbReference type="PANTHER" id="PTHR24117:SF6">
    <property type="entry name" value="BCL-6 COREPRESSOR-LIKE PROTEIN 1"/>
    <property type="match status" value="1"/>
</dbReference>
<dbReference type="GO" id="GO:0003714">
    <property type="term" value="F:transcription corepressor activity"/>
    <property type="evidence" value="ECO:0007669"/>
    <property type="project" value="TreeGrafter"/>
</dbReference>
<dbReference type="GeneTree" id="ENSGT00940000153737"/>
<organism evidence="3 4">
    <name type="scientific">Callorhinchus milii</name>
    <name type="common">Ghost shark</name>
    <dbReference type="NCBI Taxonomy" id="7868"/>
    <lineage>
        <taxon>Eukaryota</taxon>
        <taxon>Metazoa</taxon>
        <taxon>Chordata</taxon>
        <taxon>Craniata</taxon>
        <taxon>Vertebrata</taxon>
        <taxon>Chondrichthyes</taxon>
        <taxon>Holocephali</taxon>
        <taxon>Chimaeriformes</taxon>
        <taxon>Callorhinchidae</taxon>
        <taxon>Callorhinchus</taxon>
    </lineage>
</organism>
<feature type="region of interest" description="Disordered" evidence="2">
    <location>
        <begin position="110"/>
        <end position="185"/>
    </location>
</feature>
<proteinExistence type="inferred from homology"/>
<evidence type="ECO:0000313" key="4">
    <source>
        <dbReference type="Proteomes" id="UP000314986"/>
    </source>
</evidence>
<feature type="region of interest" description="Disordered" evidence="2">
    <location>
        <begin position="970"/>
        <end position="1034"/>
    </location>
</feature>
<protein>
    <submittedName>
        <fullName evidence="3">Uncharacterized protein</fullName>
    </submittedName>
</protein>
<keyword evidence="4" id="KW-1185">Reference proteome</keyword>
<feature type="region of interest" description="Disordered" evidence="2">
    <location>
        <begin position="750"/>
        <end position="769"/>
    </location>
</feature>
<feature type="compositionally biased region" description="Basic and acidic residues" evidence="2">
    <location>
        <begin position="753"/>
        <end position="765"/>
    </location>
</feature>
<dbReference type="GO" id="GO:0000122">
    <property type="term" value="P:negative regulation of transcription by RNA polymerase II"/>
    <property type="evidence" value="ECO:0007669"/>
    <property type="project" value="TreeGrafter"/>
</dbReference>
<feature type="compositionally biased region" description="Basic and acidic residues" evidence="2">
    <location>
        <begin position="1284"/>
        <end position="1297"/>
    </location>
</feature>
<feature type="region of interest" description="Disordered" evidence="2">
    <location>
        <begin position="1159"/>
        <end position="1297"/>
    </location>
</feature>
<feature type="compositionally biased region" description="Basic residues" evidence="2">
    <location>
        <begin position="1265"/>
        <end position="1274"/>
    </location>
</feature>
<feature type="compositionally biased region" description="Low complexity" evidence="2">
    <location>
        <begin position="1224"/>
        <end position="1234"/>
    </location>
</feature>
<dbReference type="InParanoid" id="A0A4W3H1H9"/>
<feature type="compositionally biased region" description="Basic and acidic residues" evidence="2">
    <location>
        <begin position="990"/>
        <end position="1009"/>
    </location>
</feature>
<evidence type="ECO:0000256" key="1">
    <source>
        <dbReference type="ARBA" id="ARBA00034703"/>
    </source>
</evidence>
<feature type="region of interest" description="Disordered" evidence="2">
    <location>
        <begin position="1054"/>
        <end position="1075"/>
    </location>
</feature>
<feature type="compositionally biased region" description="Polar residues" evidence="2">
    <location>
        <begin position="333"/>
        <end position="342"/>
    </location>
</feature>
<dbReference type="GO" id="GO:0005634">
    <property type="term" value="C:nucleus"/>
    <property type="evidence" value="ECO:0007669"/>
    <property type="project" value="TreeGrafter"/>
</dbReference>
<feature type="compositionally biased region" description="Low complexity" evidence="2">
    <location>
        <begin position="311"/>
        <end position="322"/>
    </location>
</feature>
<name>A0A4W3H1H9_CALMI</name>
<feature type="region of interest" description="Disordered" evidence="2">
    <location>
        <begin position="292"/>
        <end position="352"/>
    </location>
</feature>
<dbReference type="STRING" id="7868.ENSCMIP00000009591"/>
<feature type="compositionally biased region" description="Basic and acidic residues" evidence="2">
    <location>
        <begin position="128"/>
        <end position="144"/>
    </location>
</feature>
<feature type="compositionally biased region" description="Polar residues" evidence="2">
    <location>
        <begin position="151"/>
        <end position="165"/>
    </location>
</feature>
<reference evidence="3" key="4">
    <citation type="submission" date="2025-08" db="UniProtKB">
        <authorList>
            <consortium name="Ensembl"/>
        </authorList>
    </citation>
    <scope>IDENTIFICATION</scope>
</reference>
<dbReference type="InterPro" id="IPR047144">
    <property type="entry name" value="BCOR-like"/>
</dbReference>
<evidence type="ECO:0000313" key="3">
    <source>
        <dbReference type="Ensembl" id="ENSCMIP00000009591.1"/>
    </source>
</evidence>
<feature type="compositionally biased region" description="Polar residues" evidence="2">
    <location>
        <begin position="1242"/>
        <end position="1263"/>
    </location>
</feature>
<dbReference type="Proteomes" id="UP000314986">
    <property type="component" value="Unassembled WGS sequence"/>
</dbReference>
<feature type="compositionally biased region" description="Basic residues" evidence="2">
    <location>
        <begin position="1159"/>
        <end position="1168"/>
    </location>
</feature>
<accession>A0A4W3H1H9</accession>
<reference evidence="3" key="5">
    <citation type="submission" date="2025-09" db="UniProtKB">
        <authorList>
            <consortium name="Ensembl"/>
        </authorList>
    </citation>
    <scope>IDENTIFICATION</scope>
</reference>